<protein>
    <recommendedName>
        <fullName evidence="11">Homeobox domain-containing protein</fullName>
    </recommendedName>
</protein>
<dbReference type="CDD" id="cd00086">
    <property type="entry name" value="homeodomain"/>
    <property type="match status" value="2"/>
</dbReference>
<evidence type="ECO:0000256" key="5">
    <source>
        <dbReference type="ARBA" id="ARBA00023155"/>
    </source>
</evidence>
<dbReference type="GO" id="GO:0006355">
    <property type="term" value="P:regulation of DNA-templated transcription"/>
    <property type="evidence" value="ECO:0007669"/>
    <property type="project" value="InterPro"/>
</dbReference>
<dbReference type="GO" id="GO:0005634">
    <property type="term" value="C:nucleus"/>
    <property type="evidence" value="ECO:0007669"/>
    <property type="project" value="UniProtKB-SubCell"/>
</dbReference>
<dbReference type="Pfam" id="PF05920">
    <property type="entry name" value="Homeobox_KN"/>
    <property type="match status" value="2"/>
</dbReference>
<dbReference type="GO" id="GO:0003677">
    <property type="term" value="F:DNA binding"/>
    <property type="evidence" value="ECO:0007669"/>
    <property type="project" value="UniProtKB-UniRule"/>
</dbReference>
<dbReference type="EMBL" id="JAHUZN010000006">
    <property type="protein sequence ID" value="KAG8492101.1"/>
    <property type="molecule type" value="Genomic_DNA"/>
</dbReference>
<comment type="caution">
    <text evidence="12">The sequence shown here is derived from an EMBL/GenBank/DDBJ whole genome shotgun (WGS) entry which is preliminary data.</text>
</comment>
<reference evidence="12 13" key="1">
    <citation type="journal article" date="2021" name="bioRxiv">
        <title>The Gossypium anomalum genome as a resource for cotton improvement and evolutionary analysis of hybrid incompatibility.</title>
        <authorList>
            <person name="Grover C.E."/>
            <person name="Yuan D."/>
            <person name="Arick M.A."/>
            <person name="Miller E.R."/>
            <person name="Hu G."/>
            <person name="Peterson D.G."/>
            <person name="Wendel J.F."/>
            <person name="Udall J.A."/>
        </authorList>
    </citation>
    <scope>NUCLEOTIDE SEQUENCE [LARGE SCALE GENOMIC DNA]</scope>
    <source>
        <strain evidence="12">JFW-Udall</strain>
        <tissue evidence="12">Leaf</tissue>
    </source>
</reference>
<dbReference type="Proteomes" id="UP000701853">
    <property type="component" value="Chromosome 6"/>
</dbReference>
<dbReference type="FunFam" id="1.10.10.60:FF:000117">
    <property type="entry name" value="BEL1-like homeodomain protein 9"/>
    <property type="match status" value="1"/>
</dbReference>
<evidence type="ECO:0000256" key="7">
    <source>
        <dbReference type="ARBA" id="ARBA00023242"/>
    </source>
</evidence>
<dbReference type="SUPFAM" id="SSF46689">
    <property type="entry name" value="Homeodomain-like"/>
    <property type="match status" value="2"/>
</dbReference>
<organism evidence="12 13">
    <name type="scientific">Gossypium anomalum</name>
    <dbReference type="NCBI Taxonomy" id="47600"/>
    <lineage>
        <taxon>Eukaryota</taxon>
        <taxon>Viridiplantae</taxon>
        <taxon>Streptophyta</taxon>
        <taxon>Embryophyta</taxon>
        <taxon>Tracheophyta</taxon>
        <taxon>Spermatophyta</taxon>
        <taxon>Magnoliopsida</taxon>
        <taxon>eudicotyledons</taxon>
        <taxon>Gunneridae</taxon>
        <taxon>Pentapetalae</taxon>
        <taxon>rosids</taxon>
        <taxon>malvids</taxon>
        <taxon>Malvales</taxon>
        <taxon>Malvaceae</taxon>
        <taxon>Malvoideae</taxon>
        <taxon>Gossypium</taxon>
    </lineage>
</organism>
<keyword evidence="6" id="KW-0804">Transcription</keyword>
<gene>
    <name evidence="12" type="ORF">CXB51_015638</name>
</gene>
<evidence type="ECO:0000313" key="12">
    <source>
        <dbReference type="EMBL" id="KAG8492101.1"/>
    </source>
</evidence>
<evidence type="ECO:0000256" key="3">
    <source>
        <dbReference type="ARBA" id="ARBA00023015"/>
    </source>
</evidence>
<feature type="coiled-coil region" evidence="9">
    <location>
        <begin position="685"/>
        <end position="712"/>
    </location>
</feature>
<evidence type="ECO:0000259" key="11">
    <source>
        <dbReference type="PROSITE" id="PS50071"/>
    </source>
</evidence>
<dbReference type="InterPro" id="IPR008422">
    <property type="entry name" value="KN_HD"/>
</dbReference>
<evidence type="ECO:0000256" key="9">
    <source>
        <dbReference type="SAM" id="Coils"/>
    </source>
</evidence>
<proteinExistence type="inferred from homology"/>
<feature type="domain" description="Homeobox" evidence="11">
    <location>
        <begin position="279"/>
        <end position="342"/>
    </location>
</feature>
<accession>A0A8J5YLN6</accession>
<dbReference type="InterPro" id="IPR050224">
    <property type="entry name" value="TALE_homeobox"/>
</dbReference>
<dbReference type="SMART" id="SM00389">
    <property type="entry name" value="HOX"/>
    <property type="match status" value="2"/>
</dbReference>
<evidence type="ECO:0000256" key="4">
    <source>
        <dbReference type="ARBA" id="ARBA00023125"/>
    </source>
</evidence>
<dbReference type="PROSITE" id="PS50071">
    <property type="entry name" value="HOMEOBOX_2"/>
    <property type="match status" value="2"/>
</dbReference>
<evidence type="ECO:0000256" key="2">
    <source>
        <dbReference type="ARBA" id="ARBA00006454"/>
    </source>
</evidence>
<keyword evidence="3" id="KW-0805">Transcription regulation</keyword>
<dbReference type="AlphaFoldDB" id="A0A8J5YLN6"/>
<evidence type="ECO:0000256" key="10">
    <source>
        <dbReference type="SAM" id="MobiDB-lite"/>
    </source>
</evidence>
<evidence type="ECO:0000256" key="1">
    <source>
        <dbReference type="ARBA" id="ARBA00004123"/>
    </source>
</evidence>
<dbReference type="Gene3D" id="1.10.10.60">
    <property type="entry name" value="Homeodomain-like"/>
    <property type="match status" value="2"/>
</dbReference>
<dbReference type="InterPro" id="IPR001356">
    <property type="entry name" value="HD"/>
</dbReference>
<keyword evidence="4 8" id="KW-0238">DNA-binding</keyword>
<keyword evidence="7 8" id="KW-0539">Nucleus</keyword>
<dbReference type="InterPro" id="IPR006563">
    <property type="entry name" value="POX_dom"/>
</dbReference>
<feature type="region of interest" description="Disordered" evidence="10">
    <location>
        <begin position="365"/>
        <end position="384"/>
    </location>
</feature>
<feature type="region of interest" description="Disordered" evidence="10">
    <location>
        <begin position="139"/>
        <end position="166"/>
    </location>
</feature>
<feature type="domain" description="Homeobox" evidence="11">
    <location>
        <begin position="808"/>
        <end position="849"/>
    </location>
</feature>
<name>A0A8J5YLN6_9ROSI</name>
<keyword evidence="9" id="KW-0175">Coiled coil</keyword>
<feature type="compositionally biased region" description="Low complexity" evidence="10">
    <location>
        <begin position="140"/>
        <end position="153"/>
    </location>
</feature>
<keyword evidence="5 8" id="KW-0371">Homeobox</keyword>
<dbReference type="InterPro" id="IPR009057">
    <property type="entry name" value="Homeodomain-like_sf"/>
</dbReference>
<dbReference type="Pfam" id="PF07526">
    <property type="entry name" value="POX"/>
    <property type="match status" value="2"/>
</dbReference>
<sequence length="873" mass="99481">MATYYPSFTNRRNDLSIEDEKPVPYRASSMGEFTEILSGTSLIPPCSDSLQSVNGRLNITTSAVNCQSQGLSLSLGSEIPPDVSLPSLPCQYQAYSDIYQFQPGFTSTISNSKYLKVVQELLNEVINVEQALRQPDFDKNMSSQLKSSESNESVTNLSKISPTERQELQNKKTRLLSMLDEVDRRYRQYYHQMKILVSSFDSVAGCGAAKPYTSLALQTISRHFRCLRDAISNQIQLTQRSLGEHDNSSNNQGSVIPRLRYVDHQLRQQRALQQFGVMRNAWRPQRGLPESSVSVLRAWLFEHFLHPYPKDSEKIMLAKQTGLTRNQVANWFINARVRLWKPMIEEMYKEEFGEMDSNFKSSLENAAKATGENSSASEDRGEELHENVTSKVACADNIQPGLVQYPKPDHIPDVELNRPTARSMYQNIANPYPNTVIPSNQHGHGTLMTGDTMYDLTELNGFAVGNQVSLALGLRNHENKIFTMSGSTNHKVDSSVESETVDFRFMEPGNQKDSLMKNFRLKRAFRVGDTRYDDKPKHCHASVLDFLLTMVSRDSTPNRTSRMLHHFDAYNTEISHTRHLMDLLGAPNDSYRHHRTQTLSLSLGFCMLGSSFPGAEDTSDDYPFIGHPTTYVIGNSRYLIPAQSLLNELVNVGFKNIDETPKLSSEFFRSKIVPSPDKHELHITLTKLIGLLEEVETQYEKYNNQMEQVVSLFESIVGVGAAKCYTALTLQAMCRHFGKLRGTILTRINRTRTKVRHDLPRINRGLSRMSLFDRGFRHSNTLCVQRQVWRPVRGLPQTSVAILRSWLFQHFLHPYPTDSEKLRLSSQTGLTKNQVSNWFINARVRLWKPMIEEIYKEEFADSPQHVSHDLIEG</sequence>
<comment type="similarity">
    <text evidence="2">Belongs to the TALE/BELL homeobox family.</text>
</comment>
<dbReference type="PANTHER" id="PTHR11850">
    <property type="entry name" value="HOMEOBOX PROTEIN TRANSCRIPTION FACTORS"/>
    <property type="match status" value="1"/>
</dbReference>
<dbReference type="SMART" id="SM00574">
    <property type="entry name" value="POX"/>
    <property type="match status" value="2"/>
</dbReference>
<comment type="subcellular location">
    <subcellularLocation>
        <location evidence="1 8">Nucleus</location>
    </subcellularLocation>
</comment>
<dbReference type="OrthoDB" id="10056939at2759"/>
<evidence type="ECO:0000313" key="13">
    <source>
        <dbReference type="Proteomes" id="UP000701853"/>
    </source>
</evidence>
<keyword evidence="13" id="KW-1185">Reference proteome</keyword>
<evidence type="ECO:0000256" key="8">
    <source>
        <dbReference type="PROSITE-ProRule" id="PRU00108"/>
    </source>
</evidence>
<evidence type="ECO:0000256" key="6">
    <source>
        <dbReference type="ARBA" id="ARBA00023163"/>
    </source>
</evidence>
<feature type="DNA-binding region" description="Homeobox" evidence="8">
    <location>
        <begin position="810"/>
        <end position="850"/>
    </location>
</feature>
<feature type="DNA-binding region" description="Homeobox" evidence="8">
    <location>
        <begin position="281"/>
        <end position="343"/>
    </location>
</feature>